<gene>
    <name evidence="1" type="ORF">PNU26_09370</name>
</gene>
<reference evidence="1" key="1">
    <citation type="submission" date="2023-01" db="EMBL/GenBank/DDBJ databases">
        <title>Human gut microbiome strain richness.</title>
        <authorList>
            <person name="Chen-Liaw A."/>
        </authorList>
    </citation>
    <scope>NUCLEOTIDE SEQUENCE</scope>
    <source>
        <strain evidence="1">1001095st1_G4_1001095IJ_161003</strain>
    </source>
</reference>
<accession>A0AAW6D4R3</accession>
<dbReference type="RefSeq" id="WP_195918176.1">
    <property type="nucleotide sequence ID" value="NZ_JADOZZ010000014.1"/>
</dbReference>
<dbReference type="EMBL" id="JAQMJT010000013">
    <property type="protein sequence ID" value="MDB8614603.1"/>
    <property type="molecule type" value="Genomic_DNA"/>
</dbReference>
<dbReference type="AlphaFoldDB" id="A0AAW6D4R3"/>
<proteinExistence type="predicted"/>
<evidence type="ECO:0000313" key="2">
    <source>
        <dbReference type="Proteomes" id="UP001210204"/>
    </source>
</evidence>
<comment type="caution">
    <text evidence="1">The sequence shown here is derived from an EMBL/GenBank/DDBJ whole genome shotgun (WGS) entry which is preliminary data.</text>
</comment>
<organism evidence="1 2">
    <name type="scientific">Streptococcus salivarius</name>
    <dbReference type="NCBI Taxonomy" id="1304"/>
    <lineage>
        <taxon>Bacteria</taxon>
        <taxon>Bacillati</taxon>
        <taxon>Bacillota</taxon>
        <taxon>Bacilli</taxon>
        <taxon>Lactobacillales</taxon>
        <taxon>Streptococcaceae</taxon>
        <taxon>Streptococcus</taxon>
    </lineage>
</organism>
<dbReference type="Proteomes" id="UP001210204">
    <property type="component" value="Unassembled WGS sequence"/>
</dbReference>
<protein>
    <submittedName>
        <fullName evidence="1">Uncharacterized protein</fullName>
    </submittedName>
</protein>
<name>A0AAW6D4R3_STRSL</name>
<sequence length="128" mass="15241">MNWRIVTGYYITALGQESERYYFKTTDETIKVGDVGFTFYQNSQMITAIPALIRIEYIRETEVSENEFLEQEVTDHIPYLPVIEVYESFNLELHNRLEDYYLETKDQMKELADVNYVQGSIFDFMEDS</sequence>
<evidence type="ECO:0000313" key="1">
    <source>
        <dbReference type="EMBL" id="MDB8614603.1"/>
    </source>
</evidence>